<dbReference type="EMBL" id="JAMTCK010000003">
    <property type="protein sequence ID" value="MCP2164565.1"/>
    <property type="molecule type" value="Genomic_DNA"/>
</dbReference>
<dbReference type="AlphaFoldDB" id="A0AAE3GBW2"/>
<comment type="caution">
    <text evidence="1">The sequence shown here is derived from an EMBL/GenBank/DDBJ whole genome shotgun (WGS) entry which is preliminary data.</text>
</comment>
<organism evidence="1 2">
    <name type="scientific">Goodfellowiella coeruleoviolacea</name>
    <dbReference type="NCBI Taxonomy" id="334858"/>
    <lineage>
        <taxon>Bacteria</taxon>
        <taxon>Bacillati</taxon>
        <taxon>Actinomycetota</taxon>
        <taxon>Actinomycetes</taxon>
        <taxon>Pseudonocardiales</taxon>
        <taxon>Pseudonocardiaceae</taxon>
        <taxon>Goodfellowiella</taxon>
    </lineage>
</organism>
<sequence>MRWRRGYRCYDDAYKAQLRWLGSWRGQLAERFGWVREPRWCWCGHWHLDLLRLLVRRGRSR</sequence>
<name>A0AAE3GBW2_9PSEU</name>
<proteinExistence type="predicted"/>
<keyword evidence="2" id="KW-1185">Reference proteome</keyword>
<evidence type="ECO:0000313" key="2">
    <source>
        <dbReference type="Proteomes" id="UP001206128"/>
    </source>
</evidence>
<protein>
    <submittedName>
        <fullName evidence="1">Uncharacterized protein</fullName>
    </submittedName>
</protein>
<accession>A0AAE3GBW2</accession>
<dbReference type="Proteomes" id="UP001206128">
    <property type="component" value="Unassembled WGS sequence"/>
</dbReference>
<evidence type="ECO:0000313" key="1">
    <source>
        <dbReference type="EMBL" id="MCP2164565.1"/>
    </source>
</evidence>
<reference evidence="1" key="1">
    <citation type="submission" date="2022-06" db="EMBL/GenBank/DDBJ databases">
        <title>Genomic Encyclopedia of Archaeal and Bacterial Type Strains, Phase II (KMG-II): from individual species to whole genera.</title>
        <authorList>
            <person name="Goeker M."/>
        </authorList>
    </citation>
    <scope>NUCLEOTIDE SEQUENCE</scope>
    <source>
        <strain evidence="1">DSM 43935</strain>
    </source>
</reference>
<gene>
    <name evidence="1" type="ORF">LX83_001405</name>
</gene>